<accession>A0A1I2GAW2</accession>
<organism evidence="1 2">
    <name type="scientific">Paracidovorax wautersii</name>
    <dbReference type="NCBI Taxonomy" id="1177982"/>
    <lineage>
        <taxon>Bacteria</taxon>
        <taxon>Pseudomonadati</taxon>
        <taxon>Pseudomonadota</taxon>
        <taxon>Betaproteobacteria</taxon>
        <taxon>Burkholderiales</taxon>
        <taxon>Comamonadaceae</taxon>
        <taxon>Paracidovorax</taxon>
    </lineage>
</organism>
<protein>
    <submittedName>
        <fullName evidence="1">Uncharacterized protein</fullName>
    </submittedName>
</protein>
<dbReference type="EMBL" id="FONX01000014">
    <property type="protein sequence ID" value="SFF14652.1"/>
    <property type="molecule type" value="Genomic_DNA"/>
</dbReference>
<proteinExistence type="predicted"/>
<sequence>MKHLGIVSQPQDLVTLEVLRTLSTKWSFGDGPPSDAAGVLGEHYVEANNRVWIKTAPYWIFTGIQFGSSANVAAKSVLVDADIISIGDSANSLQMRQVTIADFKTQFLSASLTDAAAIPDLPAAGTALAWQSIVQTLRNSLKWLTSRFNSSGQLSPAYGGTGTDSLEKLPVSTATKTALDGKLSLTGGPVSGSIEFLGSSNSISQHGDIGRPSSYFWGDRPSVISIDANNENNEYSIFVAIHQGVRYLGALTIGEGGRTDGKIELKLFLGNANPIVFDNSGSISAPGGMRQGPSAPRTAKRLIEGVMPAAGGLATYAHGCPAESIVSVCVAAQYAEGNSYMPANSSSDYLGASYRYTFWTSNDDVAINISAGEGANVAGKPMRIIIEYLI</sequence>
<dbReference type="Proteomes" id="UP000199119">
    <property type="component" value="Unassembled WGS sequence"/>
</dbReference>
<keyword evidence="2" id="KW-1185">Reference proteome</keyword>
<gene>
    <name evidence="1" type="ORF">SAMN04489711_11450</name>
</gene>
<reference evidence="2" key="1">
    <citation type="submission" date="2016-10" db="EMBL/GenBank/DDBJ databases">
        <authorList>
            <person name="Varghese N."/>
            <person name="Submissions S."/>
        </authorList>
    </citation>
    <scope>NUCLEOTIDE SEQUENCE [LARGE SCALE GENOMIC DNA]</scope>
    <source>
        <strain evidence="2">DSM 27981</strain>
    </source>
</reference>
<dbReference type="RefSeq" id="WP_139222869.1">
    <property type="nucleotide sequence ID" value="NZ_FONX01000014.1"/>
</dbReference>
<name>A0A1I2GAW2_9BURK</name>
<evidence type="ECO:0000313" key="2">
    <source>
        <dbReference type="Proteomes" id="UP000199119"/>
    </source>
</evidence>
<dbReference type="AlphaFoldDB" id="A0A1I2GAW2"/>
<evidence type="ECO:0000313" key="1">
    <source>
        <dbReference type="EMBL" id="SFF14652.1"/>
    </source>
</evidence>
<dbReference type="STRING" id="1177982.SAMN04489711_11450"/>